<protein>
    <recommendedName>
        <fullName evidence="4">Phosphodiesterase</fullName>
    </recommendedName>
</protein>
<reference evidence="2 3" key="1">
    <citation type="submission" date="2018-11" db="EMBL/GenBank/DDBJ databases">
        <title>Cryobacterium sp. nov., isolated from rhizosphere soil of lettuce.</title>
        <authorList>
            <person name="Wang Y."/>
        </authorList>
    </citation>
    <scope>NUCLEOTIDE SEQUENCE [LARGE SCALE GENOMIC DNA]</scope>
    <source>
        <strain evidence="2 3">NEAU-85</strain>
    </source>
</reference>
<proteinExistence type="predicted"/>
<sequence>MVRYSRSIGVPAPLPDVLGLAIRTSTPGEPADILLASTGRGVPTRFLLVPHTAAGSAWFSTILPYRGSRGPVLIAARTMGPRHLPSGRAELARAVSLEPWTLQLLHATPGGLWHPFATLTLRRTRDMPLDTGLRFDPILRPLQGSTLYPWTRRLREPSYARAQQRSSARADSRGGRRRRP</sequence>
<evidence type="ECO:0008006" key="4">
    <source>
        <dbReference type="Google" id="ProtNLM"/>
    </source>
</evidence>
<dbReference type="EMBL" id="RDSR01000011">
    <property type="protein sequence ID" value="RNE62414.1"/>
    <property type="molecule type" value="Genomic_DNA"/>
</dbReference>
<evidence type="ECO:0000313" key="3">
    <source>
        <dbReference type="Proteomes" id="UP000279859"/>
    </source>
</evidence>
<feature type="region of interest" description="Disordered" evidence="1">
    <location>
        <begin position="158"/>
        <end position="180"/>
    </location>
</feature>
<dbReference type="AlphaFoldDB" id="A0A3M8LCM4"/>
<dbReference type="OrthoDB" id="3368165at2"/>
<comment type="caution">
    <text evidence="2">The sequence shown here is derived from an EMBL/GenBank/DDBJ whole genome shotgun (WGS) entry which is preliminary data.</text>
</comment>
<gene>
    <name evidence="2" type="ORF">EEJ31_08245</name>
</gene>
<dbReference type="Proteomes" id="UP000279859">
    <property type="component" value="Unassembled WGS sequence"/>
</dbReference>
<organism evidence="2 3">
    <name type="scientific">Cryobacterium tepidiphilum</name>
    <dbReference type="NCBI Taxonomy" id="2486026"/>
    <lineage>
        <taxon>Bacteria</taxon>
        <taxon>Bacillati</taxon>
        <taxon>Actinomycetota</taxon>
        <taxon>Actinomycetes</taxon>
        <taxon>Micrococcales</taxon>
        <taxon>Microbacteriaceae</taxon>
        <taxon>Cryobacterium</taxon>
    </lineage>
</organism>
<keyword evidence="3" id="KW-1185">Reference proteome</keyword>
<evidence type="ECO:0000256" key="1">
    <source>
        <dbReference type="SAM" id="MobiDB-lite"/>
    </source>
</evidence>
<evidence type="ECO:0000313" key="2">
    <source>
        <dbReference type="EMBL" id="RNE62414.1"/>
    </source>
</evidence>
<name>A0A3M8LCM4_9MICO</name>
<accession>A0A3M8LCM4</accession>